<keyword evidence="8 12" id="KW-0472">Membrane</keyword>
<dbReference type="STRING" id="392484.LP43_0464"/>
<dbReference type="NCBIfam" id="TIGR00494">
    <property type="entry name" value="crcB"/>
    <property type="match status" value="1"/>
</dbReference>
<comment type="catalytic activity">
    <reaction evidence="11">
        <text>fluoride(in) = fluoride(out)</text>
        <dbReference type="Rhea" id="RHEA:76159"/>
        <dbReference type="ChEBI" id="CHEBI:17051"/>
    </reaction>
    <physiologicalReaction direction="left-to-right" evidence="11">
        <dbReference type="Rhea" id="RHEA:76160"/>
    </physiologicalReaction>
</comment>
<comment type="function">
    <text evidence="12">Fluoride-specific ion channel. Important for reducing fluoride concentration in the cell, thus reducing its toxicity.</text>
</comment>
<keyword evidence="2 12" id="KW-1003">Cell membrane</keyword>
<keyword evidence="9 12" id="KW-0407">Ion channel</keyword>
<evidence type="ECO:0000313" key="14">
    <source>
        <dbReference type="Proteomes" id="UP000029999"/>
    </source>
</evidence>
<evidence type="ECO:0000256" key="5">
    <source>
        <dbReference type="ARBA" id="ARBA00022989"/>
    </source>
</evidence>
<accession>A0A0A0BJ79</accession>
<proteinExistence type="inferred from homology"/>
<comment type="similarity">
    <text evidence="10 12">Belongs to the fluoride channel Fluc/FEX (TC 1.A.43) family.</text>
</comment>
<evidence type="ECO:0000256" key="3">
    <source>
        <dbReference type="ARBA" id="ARBA00022519"/>
    </source>
</evidence>
<evidence type="ECO:0000256" key="7">
    <source>
        <dbReference type="ARBA" id="ARBA00023065"/>
    </source>
</evidence>
<feature type="binding site" evidence="12">
    <location>
        <position position="78"/>
    </location>
    <ligand>
        <name>Na(+)</name>
        <dbReference type="ChEBI" id="CHEBI:29101"/>
        <note>structural</note>
    </ligand>
</feature>
<dbReference type="EMBL" id="JRQD01000001">
    <property type="protein sequence ID" value="KGM08041.1"/>
    <property type="molecule type" value="Genomic_DNA"/>
</dbReference>
<evidence type="ECO:0000256" key="2">
    <source>
        <dbReference type="ARBA" id="ARBA00022475"/>
    </source>
</evidence>
<evidence type="ECO:0000256" key="12">
    <source>
        <dbReference type="HAMAP-Rule" id="MF_00454"/>
    </source>
</evidence>
<keyword evidence="6 12" id="KW-0915">Sodium</keyword>
<keyword evidence="7 12" id="KW-0406">Ion transport</keyword>
<sequence length="124" mass="13376">MNQLLAIAIGGAVGATLRFIVSTNVHRLLGRDFPYGTLTVNVLGSLLMGFLFIMLVERQISSIELRSGLLFGVLGAFTTFSSFSFETLALLESGDWAKALINVFMSITCCLLATWVGLGIGRQL</sequence>
<evidence type="ECO:0000256" key="4">
    <source>
        <dbReference type="ARBA" id="ARBA00022692"/>
    </source>
</evidence>
<gene>
    <name evidence="12" type="primary">fluC</name>
    <name evidence="12" type="synonym">crcB</name>
    <name evidence="13" type="ORF">LP43_0464</name>
</gene>
<keyword evidence="12" id="KW-0479">Metal-binding</keyword>
<organism evidence="13 14">
    <name type="scientific">Methylophaga thiooxydans</name>
    <dbReference type="NCBI Taxonomy" id="392484"/>
    <lineage>
        <taxon>Bacteria</taxon>
        <taxon>Pseudomonadati</taxon>
        <taxon>Pseudomonadota</taxon>
        <taxon>Gammaproteobacteria</taxon>
        <taxon>Thiotrichales</taxon>
        <taxon>Piscirickettsiaceae</taxon>
        <taxon>Methylophaga</taxon>
    </lineage>
</organism>
<feature type="binding site" evidence="12">
    <location>
        <position position="75"/>
    </location>
    <ligand>
        <name>Na(+)</name>
        <dbReference type="ChEBI" id="CHEBI:29101"/>
        <note>structural</note>
    </ligand>
</feature>
<evidence type="ECO:0000256" key="11">
    <source>
        <dbReference type="ARBA" id="ARBA00035585"/>
    </source>
</evidence>
<dbReference type="GO" id="GO:0140114">
    <property type="term" value="P:cellular detoxification of fluoride"/>
    <property type="evidence" value="ECO:0007669"/>
    <property type="project" value="UniProtKB-UniRule"/>
</dbReference>
<feature type="transmembrane region" description="Helical" evidence="12">
    <location>
        <begin position="38"/>
        <end position="56"/>
    </location>
</feature>
<keyword evidence="5 12" id="KW-1133">Transmembrane helix</keyword>
<evidence type="ECO:0000256" key="10">
    <source>
        <dbReference type="ARBA" id="ARBA00035120"/>
    </source>
</evidence>
<dbReference type="Pfam" id="PF02537">
    <property type="entry name" value="CRCB"/>
    <property type="match status" value="1"/>
</dbReference>
<name>A0A0A0BJ79_9GAMM</name>
<dbReference type="RefSeq" id="WP_008290931.1">
    <property type="nucleotide sequence ID" value="NZ_JRQD01000001.1"/>
</dbReference>
<dbReference type="PANTHER" id="PTHR28259">
    <property type="entry name" value="FLUORIDE EXPORT PROTEIN 1-RELATED"/>
    <property type="match status" value="1"/>
</dbReference>
<feature type="transmembrane region" description="Helical" evidence="12">
    <location>
        <begin position="96"/>
        <end position="118"/>
    </location>
</feature>
<dbReference type="AlphaFoldDB" id="A0A0A0BJ79"/>
<dbReference type="HAMAP" id="MF_00454">
    <property type="entry name" value="FluC"/>
    <property type="match status" value="1"/>
</dbReference>
<keyword evidence="4 12" id="KW-0812">Transmembrane</keyword>
<reference evidence="13 14" key="1">
    <citation type="submission" date="2014-09" db="EMBL/GenBank/DDBJ databases">
        <authorList>
            <person name="Grob C."/>
            <person name="Taubert M."/>
            <person name="Howat A.M."/>
            <person name="Burns O.J."/>
            <person name="Dixon J.L."/>
            <person name="Chen Y."/>
            <person name="Murrell J.C."/>
        </authorList>
    </citation>
    <scope>NUCLEOTIDE SEQUENCE [LARGE SCALE GENOMIC DNA]</scope>
    <source>
        <strain evidence="13">L4</strain>
    </source>
</reference>
<dbReference type="InterPro" id="IPR003691">
    <property type="entry name" value="FluC"/>
</dbReference>
<evidence type="ECO:0000256" key="6">
    <source>
        <dbReference type="ARBA" id="ARBA00023053"/>
    </source>
</evidence>
<comment type="subcellular location">
    <subcellularLocation>
        <location evidence="1 12">Cell membrane</location>
        <topology evidence="1 12">Multi-pass membrane protein</topology>
    </subcellularLocation>
</comment>
<feature type="transmembrane region" description="Helical" evidence="12">
    <location>
        <begin position="68"/>
        <end position="90"/>
    </location>
</feature>
<protein>
    <recommendedName>
        <fullName evidence="12">Fluoride-specific ion channel FluC</fullName>
    </recommendedName>
</protein>
<comment type="caution">
    <text evidence="13">The sequence shown here is derived from an EMBL/GenBank/DDBJ whole genome shotgun (WGS) entry which is preliminary data.</text>
</comment>
<dbReference type="GO" id="GO:0046872">
    <property type="term" value="F:metal ion binding"/>
    <property type="evidence" value="ECO:0007669"/>
    <property type="project" value="UniProtKB-KW"/>
</dbReference>
<evidence type="ECO:0000313" key="13">
    <source>
        <dbReference type="EMBL" id="KGM08041.1"/>
    </source>
</evidence>
<dbReference type="Proteomes" id="UP000029999">
    <property type="component" value="Unassembled WGS sequence"/>
</dbReference>
<evidence type="ECO:0000256" key="9">
    <source>
        <dbReference type="ARBA" id="ARBA00023303"/>
    </source>
</evidence>
<keyword evidence="3" id="KW-0997">Cell inner membrane</keyword>
<dbReference type="GO" id="GO:0062054">
    <property type="term" value="F:fluoride channel activity"/>
    <property type="evidence" value="ECO:0007669"/>
    <property type="project" value="UniProtKB-UniRule"/>
</dbReference>
<dbReference type="GO" id="GO:0005886">
    <property type="term" value="C:plasma membrane"/>
    <property type="evidence" value="ECO:0007669"/>
    <property type="project" value="UniProtKB-SubCell"/>
</dbReference>
<dbReference type="PANTHER" id="PTHR28259:SF1">
    <property type="entry name" value="FLUORIDE EXPORT PROTEIN 1-RELATED"/>
    <property type="match status" value="1"/>
</dbReference>
<comment type="activity regulation">
    <text evidence="12">Na(+) is not transported, but it plays an essential structural role and its presence is essential for fluoride channel function.</text>
</comment>
<evidence type="ECO:0000256" key="8">
    <source>
        <dbReference type="ARBA" id="ARBA00023136"/>
    </source>
</evidence>
<evidence type="ECO:0000256" key="1">
    <source>
        <dbReference type="ARBA" id="ARBA00004651"/>
    </source>
</evidence>
<keyword evidence="12" id="KW-0813">Transport</keyword>